<evidence type="ECO:0000256" key="2">
    <source>
        <dbReference type="ARBA" id="ARBA00012162"/>
    </source>
</evidence>
<comment type="caution">
    <text evidence="10">The sequence shown here is derived from an EMBL/GenBank/DDBJ whole genome shotgun (WGS) entry which is preliminary data.</text>
</comment>
<dbReference type="Pfam" id="PF00590">
    <property type="entry name" value="TP_methylase"/>
    <property type="match status" value="1"/>
</dbReference>
<dbReference type="PROSITE" id="PS00839">
    <property type="entry name" value="SUMT_1"/>
    <property type="match status" value="1"/>
</dbReference>
<dbReference type="InterPro" id="IPR000878">
    <property type="entry name" value="4pyrrol_Mease"/>
</dbReference>
<evidence type="ECO:0000256" key="1">
    <source>
        <dbReference type="ARBA" id="ARBA00005879"/>
    </source>
</evidence>
<name>A0A2S5A5A4_9SPHI</name>
<keyword evidence="6" id="KW-0627">Porphyrin biosynthesis</keyword>
<keyword evidence="11" id="KW-1185">Reference proteome</keyword>
<evidence type="ECO:0000313" key="10">
    <source>
        <dbReference type="EMBL" id="POY37768.1"/>
    </source>
</evidence>
<dbReference type="Proteomes" id="UP000236893">
    <property type="component" value="Unassembled WGS sequence"/>
</dbReference>
<keyword evidence="5" id="KW-0949">S-adenosyl-L-methionine</keyword>
<accession>A0A2S5A5A4</accession>
<dbReference type="GO" id="GO:0032259">
    <property type="term" value="P:methylation"/>
    <property type="evidence" value="ECO:0007669"/>
    <property type="project" value="UniProtKB-KW"/>
</dbReference>
<dbReference type="InterPro" id="IPR014777">
    <property type="entry name" value="4pyrrole_Mease_sub1"/>
</dbReference>
<dbReference type="GO" id="GO:0004851">
    <property type="term" value="F:uroporphyrin-III C-methyltransferase activity"/>
    <property type="evidence" value="ECO:0007669"/>
    <property type="project" value="UniProtKB-EC"/>
</dbReference>
<evidence type="ECO:0000256" key="6">
    <source>
        <dbReference type="ARBA" id="ARBA00023244"/>
    </source>
</evidence>
<dbReference type="PANTHER" id="PTHR45790">
    <property type="entry name" value="SIROHEME SYNTHASE-RELATED"/>
    <property type="match status" value="1"/>
</dbReference>
<protein>
    <recommendedName>
        <fullName evidence="2">uroporphyrinogen-III C-methyltransferase</fullName>
        <ecNumber evidence="2">2.1.1.107</ecNumber>
    </recommendedName>
</protein>
<dbReference type="NCBIfam" id="TIGR01469">
    <property type="entry name" value="cobA_cysG_Cterm"/>
    <property type="match status" value="1"/>
</dbReference>
<dbReference type="AlphaFoldDB" id="A0A2S5A5A4"/>
<dbReference type="InterPro" id="IPR014776">
    <property type="entry name" value="4pyrrole_Mease_sub2"/>
</dbReference>
<comment type="pathway">
    <text evidence="7">Porphyrin-containing compound metabolism; siroheme biosynthesis; precorrin-2 from uroporphyrinogen III: step 1/1.</text>
</comment>
<dbReference type="EC" id="2.1.1.107" evidence="2"/>
<feature type="domain" description="Tetrapyrrole methylase" evidence="9">
    <location>
        <begin position="7"/>
        <end position="214"/>
    </location>
</feature>
<keyword evidence="4 8" id="KW-0808">Transferase</keyword>
<organism evidence="10 11">
    <name type="scientific">Solitalea longa</name>
    <dbReference type="NCBI Taxonomy" id="2079460"/>
    <lineage>
        <taxon>Bacteria</taxon>
        <taxon>Pseudomonadati</taxon>
        <taxon>Bacteroidota</taxon>
        <taxon>Sphingobacteriia</taxon>
        <taxon>Sphingobacteriales</taxon>
        <taxon>Sphingobacteriaceae</taxon>
        <taxon>Solitalea</taxon>
    </lineage>
</organism>
<evidence type="ECO:0000259" key="9">
    <source>
        <dbReference type="Pfam" id="PF00590"/>
    </source>
</evidence>
<keyword evidence="3 8" id="KW-0489">Methyltransferase</keyword>
<dbReference type="InterPro" id="IPR006366">
    <property type="entry name" value="CobA/CysG_C"/>
</dbReference>
<evidence type="ECO:0000256" key="5">
    <source>
        <dbReference type="ARBA" id="ARBA00022691"/>
    </source>
</evidence>
<dbReference type="Gene3D" id="3.40.1010.10">
    <property type="entry name" value="Cobalt-precorrin-4 Transmethylase, Domain 1"/>
    <property type="match status" value="1"/>
</dbReference>
<evidence type="ECO:0000256" key="4">
    <source>
        <dbReference type="ARBA" id="ARBA00022679"/>
    </source>
</evidence>
<evidence type="ECO:0000313" key="11">
    <source>
        <dbReference type="Proteomes" id="UP000236893"/>
    </source>
</evidence>
<reference evidence="10 11" key="1">
    <citation type="submission" date="2018-01" db="EMBL/GenBank/DDBJ databases">
        <authorList>
            <person name="Gaut B.S."/>
            <person name="Morton B.R."/>
            <person name="Clegg M.T."/>
            <person name="Duvall M.R."/>
        </authorList>
    </citation>
    <scope>NUCLEOTIDE SEQUENCE [LARGE SCALE GENOMIC DNA]</scope>
    <source>
        <strain evidence="10 11">HR-AV</strain>
    </source>
</reference>
<evidence type="ECO:0000256" key="8">
    <source>
        <dbReference type="RuleBase" id="RU003960"/>
    </source>
</evidence>
<sequence length="243" mass="26629">MNSGAELTIIGAGPGDPELITLKAVNILKKADVILYDNLINRVLLNHAKDDCEKIYVGKPPYKEYTPQERIHELIKEKAINNKLVVRLKGGDPFIFGRGMEEIIFARQNGIKANYIPGITSMLAVGMSDITLTHRGISEGIWIITGTKKDGSLSKDIQLAMQSNTTVVIYMGMKNLPAIVNECIKCGKGETPAALIQHASLPHMKITKGCIKDLESLAKEREISHPALIVIGEVTKIETQFAV</sequence>
<dbReference type="NCBIfam" id="NF004790">
    <property type="entry name" value="PRK06136.1"/>
    <property type="match status" value="1"/>
</dbReference>
<evidence type="ECO:0000256" key="3">
    <source>
        <dbReference type="ARBA" id="ARBA00022603"/>
    </source>
</evidence>
<dbReference type="FunFam" id="3.40.1010.10:FF:000001">
    <property type="entry name" value="Siroheme synthase"/>
    <property type="match status" value="1"/>
</dbReference>
<dbReference type="PROSITE" id="PS00840">
    <property type="entry name" value="SUMT_2"/>
    <property type="match status" value="1"/>
</dbReference>
<gene>
    <name evidence="10" type="primary">cobA</name>
    <name evidence="10" type="ORF">C3K47_04345</name>
</gene>
<dbReference type="OrthoDB" id="9815856at2"/>
<proteinExistence type="inferred from homology"/>
<dbReference type="Gene3D" id="3.30.950.10">
    <property type="entry name" value="Methyltransferase, Cobalt-precorrin-4 Transmethylase, Domain 2"/>
    <property type="match status" value="1"/>
</dbReference>
<comment type="similarity">
    <text evidence="1 8">Belongs to the precorrin methyltransferase family.</text>
</comment>
<dbReference type="InterPro" id="IPR050161">
    <property type="entry name" value="Siro_Cobalamin_biosynth"/>
</dbReference>
<dbReference type="GO" id="GO:0019354">
    <property type="term" value="P:siroheme biosynthetic process"/>
    <property type="evidence" value="ECO:0007669"/>
    <property type="project" value="InterPro"/>
</dbReference>
<evidence type="ECO:0000256" key="7">
    <source>
        <dbReference type="ARBA" id="ARBA00025705"/>
    </source>
</evidence>
<dbReference type="InterPro" id="IPR035996">
    <property type="entry name" value="4pyrrol_Methylase_sf"/>
</dbReference>
<dbReference type="RefSeq" id="WP_103787899.1">
    <property type="nucleotide sequence ID" value="NZ_PQVF01000003.1"/>
</dbReference>
<dbReference type="CDD" id="cd11642">
    <property type="entry name" value="SUMT"/>
    <property type="match status" value="1"/>
</dbReference>
<dbReference type="PANTHER" id="PTHR45790:SF3">
    <property type="entry name" value="S-ADENOSYL-L-METHIONINE-DEPENDENT UROPORPHYRINOGEN III METHYLTRANSFERASE, CHLOROPLASTIC"/>
    <property type="match status" value="1"/>
</dbReference>
<dbReference type="SUPFAM" id="SSF53790">
    <property type="entry name" value="Tetrapyrrole methylase"/>
    <property type="match status" value="1"/>
</dbReference>
<dbReference type="InterPro" id="IPR003043">
    <property type="entry name" value="Uropor_MeTrfase_CS"/>
</dbReference>
<dbReference type="EMBL" id="PQVF01000003">
    <property type="protein sequence ID" value="POY37768.1"/>
    <property type="molecule type" value="Genomic_DNA"/>
</dbReference>